<name>A0A1F5N927_9BACT</name>
<gene>
    <name evidence="1" type="ORF">A3K06_02845</name>
</gene>
<organism evidence="1 2">
    <name type="scientific">Candidatus Doudnabacteria bacterium RIFCSPHIGHO2_01_52_17</name>
    <dbReference type="NCBI Taxonomy" id="1817820"/>
    <lineage>
        <taxon>Bacteria</taxon>
        <taxon>Candidatus Doudnaibacteriota</taxon>
    </lineage>
</organism>
<evidence type="ECO:0000313" key="1">
    <source>
        <dbReference type="EMBL" id="OGE74104.1"/>
    </source>
</evidence>
<dbReference type="AlphaFoldDB" id="A0A1F5N927"/>
<comment type="caution">
    <text evidence="1">The sequence shown here is derived from an EMBL/GenBank/DDBJ whole genome shotgun (WGS) entry which is preliminary data.</text>
</comment>
<dbReference type="EMBL" id="MFEG01000071">
    <property type="protein sequence ID" value="OGE74104.1"/>
    <property type="molecule type" value="Genomic_DNA"/>
</dbReference>
<evidence type="ECO:0000313" key="2">
    <source>
        <dbReference type="Proteomes" id="UP000176547"/>
    </source>
</evidence>
<proteinExistence type="predicted"/>
<accession>A0A1F5N927</accession>
<sequence length="63" mass="7496">MKKQIAKIEQEKLVKPKVIFPAWGPLKLDDIVAIAKEVFPHKKVTLEWRRVDKYRGCYELMEI</sequence>
<dbReference type="Proteomes" id="UP000176547">
    <property type="component" value="Unassembled WGS sequence"/>
</dbReference>
<protein>
    <submittedName>
        <fullName evidence="1">Uncharacterized protein</fullName>
    </submittedName>
</protein>
<reference evidence="1 2" key="1">
    <citation type="journal article" date="2016" name="Nat. Commun.">
        <title>Thousands of microbial genomes shed light on interconnected biogeochemical processes in an aquifer system.</title>
        <authorList>
            <person name="Anantharaman K."/>
            <person name="Brown C.T."/>
            <person name="Hug L.A."/>
            <person name="Sharon I."/>
            <person name="Castelle C.J."/>
            <person name="Probst A.J."/>
            <person name="Thomas B.C."/>
            <person name="Singh A."/>
            <person name="Wilkins M.J."/>
            <person name="Karaoz U."/>
            <person name="Brodie E.L."/>
            <person name="Williams K.H."/>
            <person name="Hubbard S.S."/>
            <person name="Banfield J.F."/>
        </authorList>
    </citation>
    <scope>NUCLEOTIDE SEQUENCE [LARGE SCALE GENOMIC DNA]</scope>
</reference>